<keyword evidence="1" id="KW-0808">Transferase</keyword>
<dbReference type="InterPro" id="IPR011009">
    <property type="entry name" value="Kinase-like_dom_sf"/>
</dbReference>
<dbReference type="SUPFAM" id="SSF56112">
    <property type="entry name" value="Protein kinase-like (PK-like)"/>
    <property type="match status" value="1"/>
</dbReference>
<evidence type="ECO:0000313" key="2">
    <source>
        <dbReference type="Proteomes" id="UP000032702"/>
    </source>
</evidence>
<comment type="caution">
    <text evidence="1">The sequence shown here is derived from an EMBL/GenBank/DDBJ whole genome shotgun (WGS) entry which is preliminary data.</text>
</comment>
<accession>Q08PQ7</accession>
<organism evidence="1 2">
    <name type="scientific">Stigmatella aurantiaca (strain DW4/3-1)</name>
    <dbReference type="NCBI Taxonomy" id="378806"/>
    <lineage>
        <taxon>Bacteria</taxon>
        <taxon>Pseudomonadati</taxon>
        <taxon>Myxococcota</taxon>
        <taxon>Myxococcia</taxon>
        <taxon>Myxococcales</taxon>
        <taxon>Cystobacterineae</taxon>
        <taxon>Archangiaceae</taxon>
        <taxon>Stigmatella</taxon>
    </lineage>
</organism>
<reference evidence="1 2" key="1">
    <citation type="submission" date="2006-04" db="EMBL/GenBank/DDBJ databases">
        <authorList>
            <person name="Nierman W.C."/>
        </authorList>
    </citation>
    <scope>NUCLEOTIDE SEQUENCE [LARGE SCALE GENOMIC DNA]</scope>
    <source>
        <strain evidence="1 2">DW4/3-1</strain>
    </source>
</reference>
<name>Q08PQ7_STIAD</name>
<dbReference type="EMBL" id="AAMD01000235">
    <property type="protein sequence ID" value="EAU62463.1"/>
    <property type="molecule type" value="Genomic_DNA"/>
</dbReference>
<protein>
    <submittedName>
        <fullName evidence="1">Serine/threonine-protein kinase Pkn6</fullName>
        <ecNumber evidence="1">2.7.11.1</ecNumber>
    </submittedName>
</protein>
<evidence type="ECO:0000313" key="1">
    <source>
        <dbReference type="EMBL" id="EAU62463.1"/>
    </source>
</evidence>
<dbReference type="EC" id="2.7.11.1" evidence="1"/>
<dbReference type="GO" id="GO:0004674">
    <property type="term" value="F:protein serine/threonine kinase activity"/>
    <property type="evidence" value="ECO:0007669"/>
    <property type="project" value="UniProtKB-EC"/>
</dbReference>
<dbReference type="Gene3D" id="3.30.200.20">
    <property type="entry name" value="Phosphorylase Kinase, domain 1"/>
    <property type="match status" value="1"/>
</dbReference>
<keyword evidence="1" id="KW-0418">Kinase</keyword>
<dbReference type="Proteomes" id="UP000032702">
    <property type="component" value="Unassembled WGS sequence"/>
</dbReference>
<dbReference type="AlphaFoldDB" id="Q08PQ7"/>
<dbReference type="RefSeq" id="WP_002619110.1">
    <property type="nucleotide sequence ID" value="NZ_AAMD01000235.1"/>
</dbReference>
<feature type="non-terminal residue" evidence="1">
    <location>
        <position position="88"/>
    </location>
</feature>
<proteinExistence type="predicted"/>
<gene>
    <name evidence="1" type="ORF">STIAU_3124</name>
</gene>
<sequence>MLRPAHPCPFCILADHGPLEFGKYVLLSKLAAGGMAVTYRARLTGAAGVTKPCVIKQILPHFADDADFVDMFISEARVAMGLSHGNIA</sequence>